<protein>
    <submittedName>
        <fullName evidence="1">Uncharacterized protein</fullName>
    </submittedName>
</protein>
<dbReference type="EMBL" id="MH263654">
    <property type="protein sequence ID" value="AWM64243.1"/>
    <property type="molecule type" value="Genomic_DNA"/>
</dbReference>
<dbReference type="AlphaFoldDB" id="A0A2U8T224"/>
<evidence type="ECO:0000313" key="1">
    <source>
        <dbReference type="EMBL" id="AWM64243.1"/>
    </source>
</evidence>
<organism evidence="1">
    <name type="scientific">Klebsiella pneumoniae</name>
    <dbReference type="NCBI Taxonomy" id="573"/>
    <lineage>
        <taxon>Bacteria</taxon>
        <taxon>Pseudomonadati</taxon>
        <taxon>Pseudomonadota</taxon>
        <taxon>Gammaproteobacteria</taxon>
        <taxon>Enterobacterales</taxon>
        <taxon>Enterobacteriaceae</taxon>
        <taxon>Klebsiella/Raoultella group</taxon>
        <taxon>Klebsiella</taxon>
        <taxon>Klebsiella pneumoniae complex</taxon>
    </lineage>
</organism>
<geneLocation type="plasmid" evidence="1">
    <name>pKPN-QL24</name>
</geneLocation>
<proteinExistence type="predicted"/>
<accession>A0A2U8T224</accession>
<name>A0A2U8T224_KLEPN</name>
<sequence>MGFRALNRAKFNVFGSERLPDNGIRQLPTGDMVIYNNAGQYLICAIY</sequence>
<reference evidence="1" key="1">
    <citation type="submission" date="2018-04" db="EMBL/GenBank/DDBJ databases">
        <title>Outbreak of blaKPC-2 Positive Klebsiella pneumoniae ST11 in a neonate Unit in China.</title>
        <authorList>
            <person name="Dong D."/>
            <person name="Jia N."/>
            <person name="Zhang H."/>
            <person name="Zhao H."/>
            <person name="Liu Z."/>
            <person name="Zhu Y."/>
        </authorList>
    </citation>
    <scope>NUCLEOTIDE SEQUENCE</scope>
    <source>
        <strain evidence="1">QL24</strain>
        <plasmid evidence="1">pKPN-QL24</plasmid>
    </source>
</reference>
<keyword evidence="1" id="KW-0614">Plasmid</keyword>